<dbReference type="PROSITE" id="PS00330">
    <property type="entry name" value="HEMOLYSIN_CALCIUM"/>
    <property type="match status" value="5"/>
</dbReference>
<dbReference type="RefSeq" id="WP_200813310.1">
    <property type="nucleotide sequence ID" value="NZ_FWFK01000004.1"/>
</dbReference>
<dbReference type="GO" id="GO:0090729">
    <property type="term" value="F:toxin activity"/>
    <property type="evidence" value="ECO:0007669"/>
    <property type="project" value="UniProtKB-KW"/>
</dbReference>
<evidence type="ECO:0000256" key="4">
    <source>
        <dbReference type="ARBA" id="ARBA00022656"/>
    </source>
</evidence>
<feature type="domain" description="Hedgehog/Intein (Hint)" evidence="9">
    <location>
        <begin position="679"/>
        <end position="817"/>
    </location>
</feature>
<evidence type="ECO:0000256" key="8">
    <source>
        <dbReference type="SAM" id="MobiDB-lite"/>
    </source>
</evidence>
<dbReference type="Gene3D" id="2.150.10.10">
    <property type="entry name" value="Serralysin-like metalloprotease, C-terminal"/>
    <property type="match status" value="3"/>
</dbReference>
<keyword evidence="4" id="KW-0800">Toxin</keyword>
<dbReference type="PRINTS" id="PR00313">
    <property type="entry name" value="CABNDNGRPT"/>
</dbReference>
<dbReference type="PANTHER" id="PTHR38340">
    <property type="entry name" value="S-LAYER PROTEIN"/>
    <property type="match status" value="1"/>
</dbReference>
<evidence type="ECO:0000256" key="6">
    <source>
        <dbReference type="ARBA" id="ARBA00023026"/>
    </source>
</evidence>
<dbReference type="SUPFAM" id="SSF51294">
    <property type="entry name" value="Hedgehog/intein (Hint) domain"/>
    <property type="match status" value="1"/>
</dbReference>
<dbReference type="InterPro" id="IPR011049">
    <property type="entry name" value="Serralysin-like_metalloprot_C"/>
</dbReference>
<evidence type="ECO:0000256" key="3">
    <source>
        <dbReference type="ARBA" id="ARBA00022525"/>
    </source>
</evidence>
<dbReference type="SUPFAM" id="SSF51120">
    <property type="entry name" value="beta-Roll"/>
    <property type="match status" value="3"/>
</dbReference>
<reference evidence="10 11" key="1">
    <citation type="submission" date="2017-03" db="EMBL/GenBank/DDBJ databases">
        <authorList>
            <person name="Afonso C.L."/>
            <person name="Miller P.J."/>
            <person name="Scott M.A."/>
            <person name="Spackman E."/>
            <person name="Goraichik I."/>
            <person name="Dimitrov K.M."/>
            <person name="Suarez D.L."/>
            <person name="Swayne D.E."/>
        </authorList>
    </citation>
    <scope>NUCLEOTIDE SEQUENCE [LARGE SCALE GENOMIC DNA]</scope>
    <source>
        <strain evidence="10 11">CECT 8625</strain>
    </source>
</reference>
<feature type="compositionally biased region" description="Gly residues" evidence="8">
    <location>
        <begin position="438"/>
        <end position="449"/>
    </location>
</feature>
<dbReference type="InterPro" id="IPR050557">
    <property type="entry name" value="RTX_toxin/Mannuronan_C5-epim"/>
</dbReference>
<organism evidence="10 11">
    <name type="scientific">Roseivivax jejudonensis</name>
    <dbReference type="NCBI Taxonomy" id="1529041"/>
    <lineage>
        <taxon>Bacteria</taxon>
        <taxon>Pseudomonadati</taxon>
        <taxon>Pseudomonadota</taxon>
        <taxon>Alphaproteobacteria</taxon>
        <taxon>Rhodobacterales</taxon>
        <taxon>Roseobacteraceae</taxon>
        <taxon>Roseivivax</taxon>
    </lineage>
</organism>
<dbReference type="PRINTS" id="PR01488">
    <property type="entry name" value="RTXTOXINA"/>
</dbReference>
<dbReference type="InterPro" id="IPR001343">
    <property type="entry name" value="Hemolysn_Ca-bd"/>
</dbReference>
<evidence type="ECO:0000256" key="5">
    <source>
        <dbReference type="ARBA" id="ARBA00022737"/>
    </source>
</evidence>
<evidence type="ECO:0000256" key="1">
    <source>
        <dbReference type="ARBA" id="ARBA00004370"/>
    </source>
</evidence>
<sequence>MPTYALRFYAVDPQSLIGGPGSSFRWTGPTTYTGSATLTDNQSGTDRQFLDDDDGGENATATVTVGGATSTNSPVDAEIVWTVRDETTGRTFQIVEFDVEGGAAAGDYTLSEEPLVAGRDYTVLARDTLPDVSTGDTSFRYTDYIEADGTVDGTAGADVIDADYLDPDVEQVDGRPGAPSDRIDAGAGDDTVYAGRGDDTVIGGDGDDVVYGDDGGQGTQPAPGRLDWAEQGPDGTNLAGGFTQSTGAVDVSVSFTNTGNNAPTYEVDTGTTNYVAPGESFDPQSSLFLFGNGGGATSRTTIDFDGAAGAGVTDEVRNVTFRINDVDWGSGNHTDVVTVTATDAAGNPVTVTLTPSGGDTVAGNTITANTVANDTADADGSVLVEIAGPVHSISISYSNAQGGTQGIWLTDVTFDPVAEAGGDDSLLGGAGDDSLYGEAGGDTLDGGTGADSLSGGTGADSLVGGDGDDTLEGGAGADTLNAGAGMDFVSYESSDAGVSVDLGSGTYAGGHATGDVSQGGIDGIIGSDFGDSLAGYDQSGPDWTNVIYGGGGNDTIDGRGSDDSLYGGDGDDSIIGGTGADYLEGGSGNDTLVIGQGDTAVGGDGDDVYRLVDLGEAGGGPISIDGGTLEQSAGDTLDLAGLADRSTLVRTDTGDGEFTGTVTMYDGTVVSFSNIDAIICFAPGTRILTDTGPRAIETLRPGDRIVTRDAGPRPVRWIGQSTVDATGPLAPLDLAPGTLPGQTGALRVSPRHRLLLADWRAGLLLGADEVFVAATHLDGAAGVRRVPAARQTYVHLLLDRHHVIYAEGAPTESFHPGPVGLATLDEAARAALFSACPELRTGSYGPTARPCLKRHEVGLIRPELALRDTAAA</sequence>
<evidence type="ECO:0000256" key="7">
    <source>
        <dbReference type="ARBA" id="ARBA00023136"/>
    </source>
</evidence>
<dbReference type="Proteomes" id="UP000193570">
    <property type="component" value="Unassembled WGS sequence"/>
</dbReference>
<protein>
    <submittedName>
        <fullName evidence="10">Bifunctional hemolysin/adenylate cyclase</fullName>
    </submittedName>
</protein>
<evidence type="ECO:0000256" key="2">
    <source>
        <dbReference type="ARBA" id="ARBA00004613"/>
    </source>
</evidence>
<proteinExistence type="predicted"/>
<dbReference type="AlphaFoldDB" id="A0A1X6ZBY3"/>
<accession>A0A1X6ZBY3</accession>
<dbReference type="Gene3D" id="2.170.16.10">
    <property type="entry name" value="Hedgehog/Intein (Hint) domain"/>
    <property type="match status" value="1"/>
</dbReference>
<dbReference type="PANTHER" id="PTHR38340:SF1">
    <property type="entry name" value="S-LAYER PROTEIN"/>
    <property type="match status" value="1"/>
</dbReference>
<evidence type="ECO:0000259" key="9">
    <source>
        <dbReference type="Pfam" id="PF13403"/>
    </source>
</evidence>
<dbReference type="Pfam" id="PF13403">
    <property type="entry name" value="Hint_2"/>
    <property type="match status" value="1"/>
</dbReference>
<keyword evidence="3" id="KW-0964">Secreted</keyword>
<evidence type="ECO:0000313" key="10">
    <source>
        <dbReference type="EMBL" id="SLN46950.1"/>
    </source>
</evidence>
<keyword evidence="6" id="KW-0843">Virulence</keyword>
<comment type="subcellular location">
    <subcellularLocation>
        <location evidence="1">Membrane</location>
    </subcellularLocation>
    <subcellularLocation>
        <location evidence="2">Secreted</location>
    </subcellularLocation>
</comment>
<name>A0A1X6ZBY3_9RHOB</name>
<gene>
    <name evidence="10" type="primary">cya_11</name>
    <name evidence="10" type="ORF">ROJ8625_02276</name>
</gene>
<dbReference type="InterPro" id="IPR018511">
    <property type="entry name" value="Hemolysin-typ_Ca-bd_CS"/>
</dbReference>
<dbReference type="GO" id="GO:0005576">
    <property type="term" value="C:extracellular region"/>
    <property type="evidence" value="ECO:0007669"/>
    <property type="project" value="UniProtKB-SubCell"/>
</dbReference>
<keyword evidence="5" id="KW-0677">Repeat</keyword>
<dbReference type="GO" id="GO:0016020">
    <property type="term" value="C:membrane"/>
    <property type="evidence" value="ECO:0007669"/>
    <property type="project" value="UniProtKB-SubCell"/>
</dbReference>
<dbReference type="GO" id="GO:0005509">
    <property type="term" value="F:calcium ion binding"/>
    <property type="evidence" value="ECO:0007669"/>
    <property type="project" value="InterPro"/>
</dbReference>
<dbReference type="InterPro" id="IPR028992">
    <property type="entry name" value="Hedgehog/Intein_dom"/>
</dbReference>
<dbReference type="EMBL" id="FWFK01000004">
    <property type="protein sequence ID" value="SLN46950.1"/>
    <property type="molecule type" value="Genomic_DNA"/>
</dbReference>
<dbReference type="InterPro" id="IPR036844">
    <property type="entry name" value="Hint_dom_sf"/>
</dbReference>
<feature type="region of interest" description="Disordered" evidence="8">
    <location>
        <begin position="422"/>
        <end position="476"/>
    </location>
</feature>
<dbReference type="InterPro" id="IPR003995">
    <property type="entry name" value="RTX_toxin_determinant-A"/>
</dbReference>
<keyword evidence="7" id="KW-0472">Membrane</keyword>
<keyword evidence="11" id="KW-1185">Reference proteome</keyword>
<dbReference type="Pfam" id="PF00353">
    <property type="entry name" value="HemolysinCabind"/>
    <property type="match status" value="4"/>
</dbReference>
<evidence type="ECO:0000313" key="11">
    <source>
        <dbReference type="Proteomes" id="UP000193570"/>
    </source>
</evidence>